<gene>
    <name evidence="1" type="ORF">WG66_5975</name>
</gene>
<comment type="caution">
    <text evidence="1">The sequence shown here is derived from an EMBL/GenBank/DDBJ whole genome shotgun (WGS) entry which is preliminary data.</text>
</comment>
<dbReference type="AlphaFoldDB" id="A0A0W0FYL4"/>
<organism evidence="1 2">
    <name type="scientific">Moniliophthora roreri</name>
    <name type="common">Frosty pod rot fungus</name>
    <name type="synonym">Monilia roreri</name>
    <dbReference type="NCBI Taxonomy" id="221103"/>
    <lineage>
        <taxon>Eukaryota</taxon>
        <taxon>Fungi</taxon>
        <taxon>Dikarya</taxon>
        <taxon>Basidiomycota</taxon>
        <taxon>Agaricomycotina</taxon>
        <taxon>Agaricomycetes</taxon>
        <taxon>Agaricomycetidae</taxon>
        <taxon>Agaricales</taxon>
        <taxon>Marasmiineae</taxon>
        <taxon>Marasmiaceae</taxon>
        <taxon>Moniliophthora</taxon>
    </lineage>
</organism>
<protein>
    <submittedName>
        <fullName evidence="1">Uncharacterized protein</fullName>
    </submittedName>
</protein>
<evidence type="ECO:0000313" key="2">
    <source>
        <dbReference type="Proteomes" id="UP000054988"/>
    </source>
</evidence>
<dbReference type="Proteomes" id="UP000054988">
    <property type="component" value="Unassembled WGS sequence"/>
</dbReference>
<reference evidence="1 2" key="1">
    <citation type="submission" date="2015-12" db="EMBL/GenBank/DDBJ databases">
        <title>Draft genome sequence of Moniliophthora roreri, the causal agent of frosty pod rot of cacao.</title>
        <authorList>
            <person name="Aime M.C."/>
            <person name="Diaz-Valderrama J.R."/>
            <person name="Kijpornyongpan T."/>
            <person name="Phillips-Mora W."/>
        </authorList>
    </citation>
    <scope>NUCLEOTIDE SEQUENCE [LARGE SCALE GENOMIC DNA]</scope>
    <source>
        <strain evidence="1 2">MCA 2952</strain>
    </source>
</reference>
<name>A0A0W0FYL4_MONRR</name>
<evidence type="ECO:0000313" key="1">
    <source>
        <dbReference type="EMBL" id="KTB41443.1"/>
    </source>
</evidence>
<sequence>MFKMHVQQQMELFTLNKLDKGKEDPRRRQDPWELNDVIEQAEILAVPEETQPIIPGQSSARASF</sequence>
<proteinExistence type="predicted"/>
<dbReference type="EMBL" id="LATX01001461">
    <property type="protein sequence ID" value="KTB41443.1"/>
    <property type="molecule type" value="Genomic_DNA"/>
</dbReference>
<accession>A0A0W0FYL4</accession>